<proteinExistence type="predicted"/>
<dbReference type="PANTHER" id="PTHR33939">
    <property type="entry name" value="PROTEIN CBG22215"/>
    <property type="match status" value="1"/>
</dbReference>
<organism evidence="1 2">
    <name type="scientific">Ignelater luminosus</name>
    <name type="common">Cucubano</name>
    <name type="synonym">Pyrophorus luminosus</name>
    <dbReference type="NCBI Taxonomy" id="2038154"/>
    <lineage>
        <taxon>Eukaryota</taxon>
        <taxon>Metazoa</taxon>
        <taxon>Ecdysozoa</taxon>
        <taxon>Arthropoda</taxon>
        <taxon>Hexapoda</taxon>
        <taxon>Insecta</taxon>
        <taxon>Pterygota</taxon>
        <taxon>Neoptera</taxon>
        <taxon>Endopterygota</taxon>
        <taxon>Coleoptera</taxon>
        <taxon>Polyphaga</taxon>
        <taxon>Elateriformia</taxon>
        <taxon>Elateroidea</taxon>
        <taxon>Elateridae</taxon>
        <taxon>Agrypninae</taxon>
        <taxon>Pyrophorini</taxon>
        <taxon>Ignelater</taxon>
    </lineage>
</organism>
<dbReference type="EMBL" id="VTPC01003893">
    <property type="protein sequence ID" value="KAF2897869.1"/>
    <property type="molecule type" value="Genomic_DNA"/>
</dbReference>
<evidence type="ECO:0000313" key="1">
    <source>
        <dbReference type="EMBL" id="KAF2897869.1"/>
    </source>
</evidence>
<dbReference type="Proteomes" id="UP000801492">
    <property type="component" value="Unassembled WGS sequence"/>
</dbReference>
<gene>
    <name evidence="1" type="ORF">ILUMI_08305</name>
</gene>
<evidence type="ECO:0000313" key="2">
    <source>
        <dbReference type="Proteomes" id="UP000801492"/>
    </source>
</evidence>
<dbReference type="OrthoDB" id="6764613at2759"/>
<keyword evidence="2" id="KW-1185">Reference proteome</keyword>
<reference evidence="1" key="1">
    <citation type="submission" date="2019-08" db="EMBL/GenBank/DDBJ databases">
        <title>The genome of the North American firefly Photinus pyralis.</title>
        <authorList>
            <consortium name="Photinus pyralis genome working group"/>
            <person name="Fallon T.R."/>
            <person name="Sander Lower S.E."/>
            <person name="Weng J.-K."/>
        </authorList>
    </citation>
    <scope>NUCLEOTIDE SEQUENCE</scope>
    <source>
        <strain evidence="1">TRF0915ILg1</strain>
        <tissue evidence="1">Whole body</tissue>
    </source>
</reference>
<accession>A0A8K0GFI9</accession>
<comment type="caution">
    <text evidence="1">The sequence shown here is derived from an EMBL/GenBank/DDBJ whole genome shotgun (WGS) entry which is preliminary data.</text>
</comment>
<name>A0A8K0GFI9_IGNLU</name>
<dbReference type="AlphaFoldDB" id="A0A8K0GFI9"/>
<sequence>MKQHFKRIKRLIAWRRQYLRQIRKFCEEEQNIFYLNEAWVNTGHTNNKVWQDMTITNQRQAFLEGLSTVLKNPTGKGKRLIICHIGLENGFIEGDLLIFEGNKDGDYHDEVDSHRFESWKNHKECIHCSRQCVIPQQEIKCPVNIKLQKGGPTRILVN</sequence>
<dbReference type="PANTHER" id="PTHR33939:SF1">
    <property type="entry name" value="DUF4371 DOMAIN-CONTAINING PROTEIN"/>
    <property type="match status" value="1"/>
</dbReference>
<protein>
    <submittedName>
        <fullName evidence="1">Uncharacterized protein</fullName>
    </submittedName>
</protein>